<evidence type="ECO:0000256" key="1">
    <source>
        <dbReference type="ARBA" id="ARBA00012528"/>
    </source>
</evidence>
<gene>
    <name evidence="4" type="ORF">SAMN02745119_00076</name>
</gene>
<feature type="domain" description="GGDEF" evidence="3">
    <location>
        <begin position="169"/>
        <end position="301"/>
    </location>
</feature>
<sequence>MNEYQQIFNTINLGLVVLDRELNVTAWNRWMELHSGMPAEKVIGQPVCDLFPALCDNSFIRIVKSVFAFGNYASYSQKLHKYLFPMKNPHGSSAVFPRMQQNCTFGPIRNDNKEIIAVYISVQDVTDFVMYEHKLIQMAKIDGLTGIYNRRYLDSRLTEEIERSRRHGNPLSILLLDIDHFKKINDTHGHLCGDYALRKISELLQELVRTSDILGRYGGEEFLCILPETSHEQAVVLAERCREQIATKPLACEDHQARITISIGVTGQHRDDTLDSIKKRADDALYQAKREGRNRVCSCPAASEPNP</sequence>
<dbReference type="InterPro" id="IPR050469">
    <property type="entry name" value="Diguanylate_Cyclase"/>
</dbReference>
<reference evidence="5" key="1">
    <citation type="submission" date="2017-02" db="EMBL/GenBank/DDBJ databases">
        <authorList>
            <person name="Varghese N."/>
            <person name="Submissions S."/>
        </authorList>
    </citation>
    <scope>NUCLEOTIDE SEQUENCE [LARGE SCALE GENOMIC DNA]</scope>
    <source>
        <strain evidence="5">ATCC BAA-34</strain>
    </source>
</reference>
<dbReference type="GO" id="GO:0052621">
    <property type="term" value="F:diguanylate cyclase activity"/>
    <property type="evidence" value="ECO:0007669"/>
    <property type="project" value="UniProtKB-EC"/>
</dbReference>
<dbReference type="CDD" id="cd00130">
    <property type="entry name" value="PAS"/>
    <property type="match status" value="1"/>
</dbReference>
<dbReference type="NCBIfam" id="TIGR00254">
    <property type="entry name" value="GGDEF"/>
    <property type="match status" value="1"/>
</dbReference>
<dbReference type="InterPro" id="IPR035965">
    <property type="entry name" value="PAS-like_dom_sf"/>
</dbReference>
<proteinExistence type="predicted"/>
<dbReference type="InterPro" id="IPR013767">
    <property type="entry name" value="PAS_fold"/>
</dbReference>
<evidence type="ECO:0000313" key="4">
    <source>
        <dbReference type="EMBL" id="SJZ33839.1"/>
    </source>
</evidence>
<dbReference type="PANTHER" id="PTHR45138:SF9">
    <property type="entry name" value="DIGUANYLATE CYCLASE DGCM-RELATED"/>
    <property type="match status" value="1"/>
</dbReference>
<dbReference type="InterPro" id="IPR000160">
    <property type="entry name" value="GGDEF_dom"/>
</dbReference>
<dbReference type="InterPro" id="IPR029787">
    <property type="entry name" value="Nucleotide_cyclase"/>
</dbReference>
<dbReference type="SMART" id="SM00091">
    <property type="entry name" value="PAS"/>
    <property type="match status" value="1"/>
</dbReference>
<dbReference type="STRING" id="115783.SAMN02745119_00076"/>
<comment type="catalytic activity">
    <reaction evidence="2">
        <text>2 GTP = 3',3'-c-di-GMP + 2 diphosphate</text>
        <dbReference type="Rhea" id="RHEA:24898"/>
        <dbReference type="ChEBI" id="CHEBI:33019"/>
        <dbReference type="ChEBI" id="CHEBI:37565"/>
        <dbReference type="ChEBI" id="CHEBI:58805"/>
        <dbReference type="EC" id="2.7.7.65"/>
    </reaction>
</comment>
<dbReference type="FunFam" id="3.30.70.270:FF:000001">
    <property type="entry name" value="Diguanylate cyclase domain protein"/>
    <property type="match status" value="1"/>
</dbReference>
<evidence type="ECO:0000256" key="2">
    <source>
        <dbReference type="ARBA" id="ARBA00034247"/>
    </source>
</evidence>
<dbReference type="InterPro" id="IPR000014">
    <property type="entry name" value="PAS"/>
</dbReference>
<dbReference type="Gene3D" id="3.30.70.270">
    <property type="match status" value="1"/>
</dbReference>
<dbReference type="AlphaFoldDB" id="A0A1T4JUP4"/>
<evidence type="ECO:0000259" key="3">
    <source>
        <dbReference type="PROSITE" id="PS50887"/>
    </source>
</evidence>
<evidence type="ECO:0000313" key="5">
    <source>
        <dbReference type="Proteomes" id="UP000190102"/>
    </source>
</evidence>
<dbReference type="SUPFAM" id="SSF55785">
    <property type="entry name" value="PYP-like sensor domain (PAS domain)"/>
    <property type="match status" value="1"/>
</dbReference>
<dbReference type="Proteomes" id="UP000190102">
    <property type="component" value="Unassembled WGS sequence"/>
</dbReference>
<dbReference type="SUPFAM" id="SSF55073">
    <property type="entry name" value="Nucleotide cyclase"/>
    <property type="match status" value="1"/>
</dbReference>
<protein>
    <recommendedName>
        <fullName evidence="1">diguanylate cyclase</fullName>
        <ecNumber evidence="1">2.7.7.65</ecNumber>
    </recommendedName>
</protein>
<dbReference type="InterPro" id="IPR043128">
    <property type="entry name" value="Rev_trsase/Diguanyl_cyclase"/>
</dbReference>
<dbReference type="EC" id="2.7.7.65" evidence="1"/>
<dbReference type="Pfam" id="PF00989">
    <property type="entry name" value="PAS"/>
    <property type="match status" value="1"/>
</dbReference>
<dbReference type="Pfam" id="PF00990">
    <property type="entry name" value="GGDEF"/>
    <property type="match status" value="1"/>
</dbReference>
<dbReference type="RefSeq" id="WP_078788400.1">
    <property type="nucleotide sequence ID" value="NZ_FUWR01000001.1"/>
</dbReference>
<keyword evidence="5" id="KW-1185">Reference proteome</keyword>
<name>A0A1T4JUP4_9BACT</name>
<dbReference type="GO" id="GO:0006355">
    <property type="term" value="P:regulation of DNA-templated transcription"/>
    <property type="evidence" value="ECO:0007669"/>
    <property type="project" value="InterPro"/>
</dbReference>
<dbReference type="NCBIfam" id="TIGR00229">
    <property type="entry name" value="sensory_box"/>
    <property type="match status" value="1"/>
</dbReference>
<dbReference type="SMART" id="SM00267">
    <property type="entry name" value="GGDEF"/>
    <property type="match status" value="1"/>
</dbReference>
<dbReference type="EMBL" id="FUWR01000001">
    <property type="protein sequence ID" value="SJZ33839.1"/>
    <property type="molecule type" value="Genomic_DNA"/>
</dbReference>
<organism evidence="4 5">
    <name type="scientific">Trichlorobacter thiogenes</name>
    <dbReference type="NCBI Taxonomy" id="115783"/>
    <lineage>
        <taxon>Bacteria</taxon>
        <taxon>Pseudomonadati</taxon>
        <taxon>Thermodesulfobacteriota</taxon>
        <taxon>Desulfuromonadia</taxon>
        <taxon>Geobacterales</taxon>
        <taxon>Geobacteraceae</taxon>
        <taxon>Trichlorobacter</taxon>
    </lineage>
</organism>
<dbReference type="OrthoDB" id="9790367at2"/>
<dbReference type="Gene3D" id="3.30.450.20">
    <property type="entry name" value="PAS domain"/>
    <property type="match status" value="1"/>
</dbReference>
<dbReference type="PROSITE" id="PS50887">
    <property type="entry name" value="GGDEF"/>
    <property type="match status" value="1"/>
</dbReference>
<dbReference type="CDD" id="cd01949">
    <property type="entry name" value="GGDEF"/>
    <property type="match status" value="1"/>
</dbReference>
<dbReference type="PANTHER" id="PTHR45138">
    <property type="entry name" value="REGULATORY COMPONENTS OF SENSORY TRANSDUCTION SYSTEM"/>
    <property type="match status" value="1"/>
</dbReference>
<accession>A0A1T4JUP4</accession>